<evidence type="ECO:0000313" key="2">
    <source>
        <dbReference type="Proteomes" id="UP000245626"/>
    </source>
</evidence>
<evidence type="ECO:0000313" key="1">
    <source>
        <dbReference type="EMBL" id="PWN48276.1"/>
    </source>
</evidence>
<sequence>LPPPPFRYSDSEDEETIERRLARPEWTQGAQLEAALHAQATVDADAIFGIPQGPVCLDELLPNVPHSRRGRPRSSSANWSGPDGLAQWEVDRYNRRLG</sequence>
<accession>A0ACD0NR49</accession>
<dbReference type="EMBL" id="KZ820236">
    <property type="protein sequence ID" value="PWN48276.1"/>
    <property type="molecule type" value="Genomic_DNA"/>
</dbReference>
<protein>
    <submittedName>
        <fullName evidence="1">Uncharacterized protein</fullName>
    </submittedName>
</protein>
<proteinExistence type="predicted"/>
<organism evidence="1 2">
    <name type="scientific">Violaceomyces palustris</name>
    <dbReference type="NCBI Taxonomy" id="1673888"/>
    <lineage>
        <taxon>Eukaryota</taxon>
        <taxon>Fungi</taxon>
        <taxon>Dikarya</taxon>
        <taxon>Basidiomycota</taxon>
        <taxon>Ustilaginomycotina</taxon>
        <taxon>Ustilaginomycetes</taxon>
        <taxon>Violaceomycetales</taxon>
        <taxon>Violaceomycetaceae</taxon>
        <taxon>Violaceomyces</taxon>
    </lineage>
</organism>
<feature type="non-terminal residue" evidence="1">
    <location>
        <position position="1"/>
    </location>
</feature>
<name>A0ACD0NR49_9BASI</name>
<reference evidence="1 2" key="1">
    <citation type="journal article" date="2018" name="Mol. Biol. Evol.">
        <title>Broad Genomic Sampling Reveals a Smut Pathogenic Ancestry of the Fungal Clade Ustilaginomycotina.</title>
        <authorList>
            <person name="Kijpornyongpan T."/>
            <person name="Mondo S.J."/>
            <person name="Barry K."/>
            <person name="Sandor L."/>
            <person name="Lee J."/>
            <person name="Lipzen A."/>
            <person name="Pangilinan J."/>
            <person name="LaButti K."/>
            <person name="Hainaut M."/>
            <person name="Henrissat B."/>
            <person name="Grigoriev I.V."/>
            <person name="Spatafora J.W."/>
            <person name="Aime M.C."/>
        </authorList>
    </citation>
    <scope>NUCLEOTIDE SEQUENCE [LARGE SCALE GENOMIC DNA]</scope>
    <source>
        <strain evidence="1 2">SA 807</strain>
    </source>
</reference>
<feature type="non-terminal residue" evidence="1">
    <location>
        <position position="98"/>
    </location>
</feature>
<keyword evidence="2" id="KW-1185">Reference proteome</keyword>
<dbReference type="Proteomes" id="UP000245626">
    <property type="component" value="Unassembled WGS sequence"/>
</dbReference>
<gene>
    <name evidence="1" type="ORF">IE53DRAFT_334039</name>
</gene>